<evidence type="ECO:0000256" key="2">
    <source>
        <dbReference type="NCBIfam" id="TIGR00067"/>
    </source>
</evidence>
<comment type="similarity">
    <text evidence="1">Belongs to the aspartate/glutamate racemases family.</text>
</comment>
<keyword evidence="1" id="KW-0573">Peptidoglycan synthesis</keyword>
<dbReference type="RefSeq" id="WP_218327498.1">
    <property type="nucleotide sequence ID" value="NZ_JAHUZB010000009.1"/>
</dbReference>
<comment type="pathway">
    <text evidence="1">Cell wall biogenesis; peptidoglycan biosynthesis.</text>
</comment>
<dbReference type="Pfam" id="PF01177">
    <property type="entry name" value="Asp_Glu_race"/>
    <property type="match status" value="1"/>
</dbReference>
<organism evidence="3 4">
    <name type="scientific">Enterococcus alishanensis</name>
    <dbReference type="NCBI Taxonomy" id="1303817"/>
    <lineage>
        <taxon>Bacteria</taxon>
        <taxon>Bacillati</taxon>
        <taxon>Bacillota</taxon>
        <taxon>Bacilli</taxon>
        <taxon>Lactobacillales</taxon>
        <taxon>Enterococcaceae</taxon>
        <taxon>Enterococcus</taxon>
    </lineage>
</organism>
<gene>
    <name evidence="1 3" type="primary">murI</name>
    <name evidence="3" type="ORF">KUA55_16505</name>
</gene>
<comment type="catalytic activity">
    <reaction evidence="1">
        <text>L-glutamate = D-glutamate</text>
        <dbReference type="Rhea" id="RHEA:12813"/>
        <dbReference type="ChEBI" id="CHEBI:29985"/>
        <dbReference type="ChEBI" id="CHEBI:29986"/>
        <dbReference type="EC" id="5.1.1.3"/>
    </reaction>
</comment>
<accession>A0ABS6THA6</accession>
<dbReference type="Proteomes" id="UP000774130">
    <property type="component" value="Unassembled WGS sequence"/>
</dbReference>
<evidence type="ECO:0000256" key="1">
    <source>
        <dbReference type="HAMAP-Rule" id="MF_00258"/>
    </source>
</evidence>
<feature type="binding site" evidence="1">
    <location>
        <begin position="15"/>
        <end position="16"/>
    </location>
    <ligand>
        <name>substrate</name>
    </ligand>
</feature>
<dbReference type="InterPro" id="IPR018187">
    <property type="entry name" value="Asp/Glu_racemase_AS_1"/>
</dbReference>
<feature type="binding site" evidence="1">
    <location>
        <begin position="47"/>
        <end position="48"/>
    </location>
    <ligand>
        <name>substrate</name>
    </ligand>
</feature>
<reference evidence="3 4" key="1">
    <citation type="submission" date="2021-06" db="EMBL/GenBank/DDBJ databases">
        <title>Enterococcus alishanensis sp. nov., a novel lactic acid bacterium isolated from fresh coffee beans.</title>
        <authorList>
            <person name="Chen Y.-S."/>
        </authorList>
    </citation>
    <scope>NUCLEOTIDE SEQUENCE [LARGE SCALE GENOMIC DNA]</scope>
    <source>
        <strain evidence="3 4">ALS3</strain>
    </source>
</reference>
<feature type="active site" description="Proton donor/acceptor" evidence="1">
    <location>
        <position position="78"/>
    </location>
</feature>
<dbReference type="PANTHER" id="PTHR21198:SF3">
    <property type="entry name" value="GLUTAMATE RACEMASE"/>
    <property type="match status" value="1"/>
</dbReference>
<keyword evidence="4" id="KW-1185">Reference proteome</keyword>
<feature type="binding site" evidence="1">
    <location>
        <begin position="190"/>
        <end position="191"/>
    </location>
    <ligand>
        <name>substrate</name>
    </ligand>
</feature>
<dbReference type="EMBL" id="JAHUZB010000009">
    <property type="protein sequence ID" value="MBV7392286.1"/>
    <property type="molecule type" value="Genomic_DNA"/>
</dbReference>
<comment type="caution">
    <text evidence="3">The sequence shown here is derived from an EMBL/GenBank/DDBJ whole genome shotgun (WGS) entry which is preliminary data.</text>
</comment>
<comment type="function">
    <text evidence="1">Provides the (R)-glutamate required for cell wall biosynthesis.</text>
</comment>
<feature type="active site" description="Proton donor/acceptor" evidence="1">
    <location>
        <position position="189"/>
    </location>
</feature>
<dbReference type="InterPro" id="IPR033134">
    <property type="entry name" value="Asp/Glu_racemase_AS_2"/>
</dbReference>
<dbReference type="NCBIfam" id="TIGR00067">
    <property type="entry name" value="glut_race"/>
    <property type="match status" value="1"/>
</dbReference>
<evidence type="ECO:0000313" key="4">
    <source>
        <dbReference type="Proteomes" id="UP000774130"/>
    </source>
</evidence>
<dbReference type="HAMAP" id="MF_00258">
    <property type="entry name" value="Glu_racemase"/>
    <property type="match status" value="1"/>
</dbReference>
<keyword evidence="1" id="KW-0133">Cell shape</keyword>
<sequence length="270" mass="29927">MNDKNLSNNAIGVMDSGVGGLTVVSELQQLLPNESIIYYGDSANCPYGNRGEDEIVALASGIIDFLEANQVKIVVIACNTMSTIVNKLTQKYDIEIVGIVRPAAAFIAKIKPKKIGVVATVFTTSTKEYDNYIHKYLPETTVYSQGSPSLAALIESGEFDYTKIDAEITKEVDSILKHDSEVSDIVLGCTHYPIVLDQFQKLYPQIRFVNPAHEQALYVKDYLTHYDMLNSGSHSEFTIYTSGEPITYKKIVDKLKLQTPTTITQKIVNN</sequence>
<feature type="binding site" evidence="1">
    <location>
        <begin position="79"/>
        <end position="80"/>
    </location>
    <ligand>
        <name>substrate</name>
    </ligand>
</feature>
<dbReference type="PROSITE" id="PS00924">
    <property type="entry name" value="ASP_GLU_RACEMASE_2"/>
    <property type="match status" value="1"/>
</dbReference>
<dbReference type="EC" id="5.1.1.3" evidence="1 2"/>
<dbReference type="GO" id="GO:0008881">
    <property type="term" value="F:glutamate racemase activity"/>
    <property type="evidence" value="ECO:0007669"/>
    <property type="project" value="UniProtKB-EC"/>
</dbReference>
<evidence type="ECO:0000313" key="3">
    <source>
        <dbReference type="EMBL" id="MBV7392286.1"/>
    </source>
</evidence>
<keyword evidence="1 3" id="KW-0413">Isomerase</keyword>
<proteinExistence type="inferred from homology"/>
<dbReference type="PROSITE" id="PS00923">
    <property type="entry name" value="ASP_GLU_RACEMASE_1"/>
    <property type="match status" value="1"/>
</dbReference>
<name>A0ABS6THA6_9ENTE</name>
<dbReference type="InterPro" id="IPR004391">
    <property type="entry name" value="Glu_race"/>
</dbReference>
<dbReference type="PANTHER" id="PTHR21198">
    <property type="entry name" value="GLUTAMATE RACEMASE"/>
    <property type="match status" value="1"/>
</dbReference>
<dbReference type="InterPro" id="IPR015942">
    <property type="entry name" value="Asp/Glu/hydantoin_racemase"/>
</dbReference>
<protein>
    <recommendedName>
        <fullName evidence="1 2">Glutamate racemase</fullName>
        <ecNumber evidence="1 2">5.1.1.3</ecNumber>
    </recommendedName>
</protein>
<keyword evidence="1" id="KW-0961">Cell wall biogenesis/degradation</keyword>